<evidence type="ECO:0000313" key="2">
    <source>
        <dbReference type="Proteomes" id="UP000294576"/>
    </source>
</evidence>
<accession>A0A4R3QCV5</accession>
<reference evidence="1 2" key="1">
    <citation type="submission" date="2019-03" db="EMBL/GenBank/DDBJ databases">
        <title>Genomic Encyclopedia of Type Strains, Phase IV (KMG-V): Genome sequencing to study the core and pangenomes of soil and plant-associated prokaryotes.</title>
        <authorList>
            <person name="Whitman W."/>
        </authorList>
    </citation>
    <scope>NUCLEOTIDE SEQUENCE [LARGE SCALE GENOMIC DNA]</scope>
    <source>
        <strain evidence="1 2">Hc14</strain>
    </source>
</reference>
<evidence type="ECO:0000313" key="1">
    <source>
        <dbReference type="EMBL" id="TCU17382.1"/>
    </source>
</evidence>
<dbReference type="AlphaFoldDB" id="A0A4R3QCV5"/>
<proteinExistence type="predicted"/>
<name>A0A4R3QCV5_RHISU</name>
<sequence>MLFASIPQLIEYSQADEIQISLELVIPESQNAKTLRSEMRIACLVWSIVGML</sequence>
<dbReference type="Proteomes" id="UP000294576">
    <property type="component" value="Unassembled WGS sequence"/>
</dbReference>
<comment type="caution">
    <text evidence="1">The sequence shown here is derived from an EMBL/GenBank/DDBJ whole genome shotgun (WGS) entry which is preliminary data.</text>
</comment>
<dbReference type="EMBL" id="SMBH01000004">
    <property type="protein sequence ID" value="TCU17382.1"/>
    <property type="molecule type" value="Genomic_DNA"/>
</dbReference>
<organism evidence="1 2">
    <name type="scientific">Rhizobium sullae</name>
    <name type="common">Rhizobium hedysari</name>
    <dbReference type="NCBI Taxonomy" id="50338"/>
    <lineage>
        <taxon>Bacteria</taxon>
        <taxon>Pseudomonadati</taxon>
        <taxon>Pseudomonadota</taxon>
        <taxon>Alphaproteobacteria</taxon>
        <taxon>Hyphomicrobiales</taxon>
        <taxon>Rhizobiaceae</taxon>
        <taxon>Rhizobium/Agrobacterium group</taxon>
        <taxon>Rhizobium</taxon>
    </lineage>
</organism>
<dbReference type="RefSeq" id="WP_425376390.1">
    <property type="nucleotide sequence ID" value="NZ_SMBH01000004.1"/>
</dbReference>
<gene>
    <name evidence="1" type="ORF">EV132_104411</name>
</gene>
<protein>
    <submittedName>
        <fullName evidence="1">Uncharacterized protein</fullName>
    </submittedName>
</protein>